<accession>A0A8J2HQP2</accession>
<evidence type="ECO:0000313" key="2">
    <source>
        <dbReference type="Proteomes" id="UP000786811"/>
    </source>
</evidence>
<comment type="caution">
    <text evidence="1">The sequence shown here is derived from an EMBL/GenBank/DDBJ whole genome shotgun (WGS) entry which is preliminary data.</text>
</comment>
<dbReference type="EMBL" id="CAJNRD030001124">
    <property type="protein sequence ID" value="CAG5109143.1"/>
    <property type="molecule type" value="Genomic_DNA"/>
</dbReference>
<protein>
    <submittedName>
        <fullName evidence="1">Uncharacterized protein</fullName>
    </submittedName>
</protein>
<gene>
    <name evidence="1" type="ORF">HICCMSTLAB_LOCUS13779</name>
</gene>
<dbReference type="AlphaFoldDB" id="A0A8J2HQP2"/>
<name>A0A8J2HQP2_COTCN</name>
<organism evidence="1 2">
    <name type="scientific">Cotesia congregata</name>
    <name type="common">Parasitoid wasp</name>
    <name type="synonym">Apanteles congregatus</name>
    <dbReference type="NCBI Taxonomy" id="51543"/>
    <lineage>
        <taxon>Eukaryota</taxon>
        <taxon>Metazoa</taxon>
        <taxon>Ecdysozoa</taxon>
        <taxon>Arthropoda</taxon>
        <taxon>Hexapoda</taxon>
        <taxon>Insecta</taxon>
        <taxon>Pterygota</taxon>
        <taxon>Neoptera</taxon>
        <taxon>Endopterygota</taxon>
        <taxon>Hymenoptera</taxon>
        <taxon>Apocrita</taxon>
        <taxon>Ichneumonoidea</taxon>
        <taxon>Braconidae</taxon>
        <taxon>Microgastrinae</taxon>
        <taxon>Cotesia</taxon>
    </lineage>
</organism>
<evidence type="ECO:0000313" key="1">
    <source>
        <dbReference type="EMBL" id="CAG5109143.1"/>
    </source>
</evidence>
<sequence length="257" mass="29449">METLKADDDPLPFHFSRKVDDLAVAYFAIGESATINSKNESVNGVELTNKTSEQNDSSELRICSFDTPCGWYIYKKDELNGFERTFSSFLLNTCKCKDETYRCIRIWEKLSAQAYVYHCRQNSTKLDKLAPDHDIYSRNDDPYVLLGFTIAPVHGVERQFFPRDKRDPTLSSRSCGKTMPCGWLVYRMAGGQKQLTSFLLGSCKCDDGLRCVLEKEKMSTPAYLYYCLNTTSTDRLAPDHDILKPDEELYSLYSYVP</sequence>
<proteinExistence type="predicted"/>
<keyword evidence="2" id="KW-1185">Reference proteome</keyword>
<reference evidence="1" key="1">
    <citation type="submission" date="2021-04" db="EMBL/GenBank/DDBJ databases">
        <authorList>
            <person name="Chebbi M.A.C M."/>
        </authorList>
    </citation>
    <scope>NUCLEOTIDE SEQUENCE</scope>
</reference>
<dbReference type="Proteomes" id="UP000786811">
    <property type="component" value="Unassembled WGS sequence"/>
</dbReference>
<dbReference type="OrthoDB" id="6340809at2759"/>